<dbReference type="Proteomes" id="UP000811246">
    <property type="component" value="Chromosome 15"/>
</dbReference>
<feature type="compositionally biased region" description="Basic and acidic residues" evidence="1">
    <location>
        <begin position="33"/>
        <end position="44"/>
    </location>
</feature>
<feature type="region of interest" description="Disordered" evidence="1">
    <location>
        <begin position="31"/>
        <end position="62"/>
    </location>
</feature>
<name>A0A922D5Z3_CARIL</name>
<evidence type="ECO:0000313" key="3">
    <source>
        <dbReference type="Proteomes" id="UP000811246"/>
    </source>
</evidence>
<comment type="caution">
    <text evidence="2">The sequence shown here is derived from an EMBL/GenBank/DDBJ whole genome shotgun (WGS) entry which is preliminary data.</text>
</comment>
<dbReference type="AlphaFoldDB" id="A0A922D5Z3"/>
<sequence>MGLRRPGMNRSLNRENPDILIVMIAEEQIMRGGGEDKGDQRQREGMGPLKTAAEMSGTAPKGNVFPPPSLSLVFYSLDASESPLSPSLSLSLSMNGYIFIHHHLAL</sequence>
<accession>A0A922D5Z3</accession>
<reference evidence="2" key="1">
    <citation type="submission" date="2021-01" db="EMBL/GenBank/DDBJ databases">
        <authorList>
            <person name="Lovell J.T."/>
            <person name="Bentley N."/>
            <person name="Bhattarai G."/>
            <person name="Jenkins J.W."/>
            <person name="Sreedasyam A."/>
            <person name="Alarcon Y."/>
            <person name="Bock C."/>
            <person name="Boston L."/>
            <person name="Carlson J."/>
            <person name="Cervantes K."/>
            <person name="Clermont K."/>
            <person name="Krom N."/>
            <person name="Kubenka K."/>
            <person name="Mamidi S."/>
            <person name="Mattison C."/>
            <person name="Monteros M."/>
            <person name="Pisani C."/>
            <person name="Plott C."/>
            <person name="Rajasekar S."/>
            <person name="Rhein H.S."/>
            <person name="Rohla C."/>
            <person name="Song M."/>
            <person name="Hilaire R.S."/>
            <person name="Shu S."/>
            <person name="Wells L."/>
            <person name="Wang X."/>
            <person name="Webber J."/>
            <person name="Heerema R.J."/>
            <person name="Klein P."/>
            <person name="Conner P."/>
            <person name="Grauke L."/>
            <person name="Grimwood J."/>
            <person name="Schmutz J."/>
            <person name="Randall J.J."/>
        </authorList>
    </citation>
    <scope>NUCLEOTIDE SEQUENCE</scope>
    <source>
        <tissue evidence="2">Leaf</tissue>
    </source>
</reference>
<proteinExistence type="predicted"/>
<organism evidence="2 3">
    <name type="scientific">Carya illinoinensis</name>
    <name type="common">Pecan</name>
    <dbReference type="NCBI Taxonomy" id="32201"/>
    <lineage>
        <taxon>Eukaryota</taxon>
        <taxon>Viridiplantae</taxon>
        <taxon>Streptophyta</taxon>
        <taxon>Embryophyta</taxon>
        <taxon>Tracheophyta</taxon>
        <taxon>Spermatophyta</taxon>
        <taxon>Magnoliopsida</taxon>
        <taxon>eudicotyledons</taxon>
        <taxon>Gunneridae</taxon>
        <taxon>Pentapetalae</taxon>
        <taxon>rosids</taxon>
        <taxon>fabids</taxon>
        <taxon>Fagales</taxon>
        <taxon>Juglandaceae</taxon>
        <taxon>Carya</taxon>
    </lineage>
</organism>
<gene>
    <name evidence="2" type="ORF">I3842_15G039000</name>
</gene>
<evidence type="ECO:0000313" key="2">
    <source>
        <dbReference type="EMBL" id="KAG6674396.1"/>
    </source>
</evidence>
<dbReference type="EMBL" id="CM031839">
    <property type="protein sequence ID" value="KAG6674396.1"/>
    <property type="molecule type" value="Genomic_DNA"/>
</dbReference>
<protein>
    <submittedName>
        <fullName evidence="2">Uncharacterized protein</fullName>
    </submittedName>
</protein>
<evidence type="ECO:0000256" key="1">
    <source>
        <dbReference type="SAM" id="MobiDB-lite"/>
    </source>
</evidence>